<keyword evidence="1" id="KW-1185">Reference proteome</keyword>
<evidence type="ECO:0000313" key="2">
    <source>
        <dbReference type="RefSeq" id="XP_014668698.1"/>
    </source>
</evidence>
<dbReference type="Proteomes" id="UP000695022">
    <property type="component" value="Unplaced"/>
</dbReference>
<reference evidence="2" key="1">
    <citation type="submission" date="2025-08" db="UniProtKB">
        <authorList>
            <consortium name="RefSeq"/>
        </authorList>
    </citation>
    <scope>IDENTIFICATION</scope>
</reference>
<sequence length="177" mass="18860">MTSVLKSCLAVSILSAVFSYGSCCVINGVYLPWYACGRPAGQIGSYSPGSAYSGYNGRYLTNANTGRAIDGRYIQQSLYDTPLYRSSPRVQIAAPPVVAGTPSPWSPLAVRAGLASVGRPPFPTAEKLVLEADGAEEKKEDAETTTVSQARLVNYFVCVSRTDRVSCATTFDEINLG</sequence>
<proteinExistence type="predicted"/>
<gene>
    <name evidence="2" type="primary">LOC106809972</name>
</gene>
<dbReference type="RefSeq" id="XP_014668698.1">
    <property type="nucleotide sequence ID" value="XM_014813212.1"/>
</dbReference>
<accession>A0ABM1E927</accession>
<organism evidence="1 2">
    <name type="scientific">Priapulus caudatus</name>
    <name type="common">Priapulid worm</name>
    <dbReference type="NCBI Taxonomy" id="37621"/>
    <lineage>
        <taxon>Eukaryota</taxon>
        <taxon>Metazoa</taxon>
        <taxon>Ecdysozoa</taxon>
        <taxon>Scalidophora</taxon>
        <taxon>Priapulida</taxon>
        <taxon>Priapulimorpha</taxon>
        <taxon>Priapulimorphida</taxon>
        <taxon>Priapulidae</taxon>
        <taxon>Priapulus</taxon>
    </lineage>
</organism>
<evidence type="ECO:0000313" key="1">
    <source>
        <dbReference type="Proteomes" id="UP000695022"/>
    </source>
</evidence>
<name>A0ABM1E927_PRICU</name>
<protein>
    <submittedName>
        <fullName evidence="2">Uncharacterized protein LOC106809972</fullName>
    </submittedName>
</protein>
<dbReference type="GeneID" id="106809972"/>